<evidence type="ECO:0000256" key="1">
    <source>
        <dbReference type="ARBA" id="ARBA00022553"/>
    </source>
</evidence>
<accession>A0A5N6KB88</accession>
<keyword evidence="2" id="KW-0344">Guanine-nucleotide releasing factor</keyword>
<dbReference type="InterPro" id="IPR057283">
    <property type="entry name" value="RGF3_WH"/>
</dbReference>
<organism evidence="7 8">
    <name type="scientific">Monilinia laxa</name>
    <name type="common">Brown rot fungus</name>
    <name type="synonym">Sclerotinia laxa</name>
    <dbReference type="NCBI Taxonomy" id="61186"/>
    <lineage>
        <taxon>Eukaryota</taxon>
        <taxon>Fungi</taxon>
        <taxon>Dikarya</taxon>
        <taxon>Ascomycota</taxon>
        <taxon>Pezizomycotina</taxon>
        <taxon>Leotiomycetes</taxon>
        <taxon>Helotiales</taxon>
        <taxon>Sclerotiniaceae</taxon>
        <taxon>Monilinia</taxon>
    </lineage>
</organism>
<keyword evidence="1" id="KW-0597">Phosphoprotein</keyword>
<dbReference type="OrthoDB" id="660555at2759"/>
<feature type="compositionally biased region" description="Polar residues" evidence="3">
    <location>
        <begin position="28"/>
        <end position="41"/>
    </location>
</feature>
<dbReference type="InterPro" id="IPR041675">
    <property type="entry name" value="PH_5"/>
</dbReference>
<feature type="compositionally biased region" description="Low complexity" evidence="3">
    <location>
        <begin position="138"/>
        <end position="161"/>
    </location>
</feature>
<evidence type="ECO:0000313" key="7">
    <source>
        <dbReference type="EMBL" id="KAB8300382.1"/>
    </source>
</evidence>
<evidence type="ECO:0008006" key="9">
    <source>
        <dbReference type="Google" id="ProtNLM"/>
    </source>
</evidence>
<evidence type="ECO:0000259" key="6">
    <source>
        <dbReference type="PROSITE" id="PS50219"/>
    </source>
</evidence>
<dbReference type="SMART" id="SM00233">
    <property type="entry name" value="PH"/>
    <property type="match status" value="1"/>
</dbReference>
<dbReference type="Pfam" id="PF00621">
    <property type="entry name" value="RhoGEF"/>
    <property type="match status" value="1"/>
</dbReference>
<dbReference type="GO" id="GO:0005085">
    <property type="term" value="F:guanyl-nucleotide exchange factor activity"/>
    <property type="evidence" value="ECO:0007669"/>
    <property type="project" value="UniProtKB-KW"/>
</dbReference>
<feature type="domain" description="DH" evidence="5">
    <location>
        <begin position="870"/>
        <end position="1062"/>
    </location>
</feature>
<feature type="domain" description="CNH" evidence="6">
    <location>
        <begin position="1326"/>
        <end position="1639"/>
    </location>
</feature>
<feature type="region of interest" description="Disordered" evidence="3">
    <location>
        <begin position="1216"/>
        <end position="1235"/>
    </location>
</feature>
<dbReference type="SMART" id="SM00325">
    <property type="entry name" value="RhoGEF"/>
    <property type="match status" value="1"/>
</dbReference>
<dbReference type="InterPro" id="IPR052233">
    <property type="entry name" value="Rho-type_GEFs"/>
</dbReference>
<evidence type="ECO:0000313" key="8">
    <source>
        <dbReference type="Proteomes" id="UP000326757"/>
    </source>
</evidence>
<evidence type="ECO:0000256" key="3">
    <source>
        <dbReference type="SAM" id="MobiDB-lite"/>
    </source>
</evidence>
<dbReference type="PROSITE" id="PS50219">
    <property type="entry name" value="CNH"/>
    <property type="match status" value="1"/>
</dbReference>
<dbReference type="InterPro" id="IPR001180">
    <property type="entry name" value="CNH_dom"/>
</dbReference>
<dbReference type="InterPro" id="IPR035899">
    <property type="entry name" value="DBL_dom_sf"/>
</dbReference>
<evidence type="ECO:0000259" key="4">
    <source>
        <dbReference type="PROSITE" id="PS50003"/>
    </source>
</evidence>
<dbReference type="Gene3D" id="1.20.900.10">
    <property type="entry name" value="Dbl homology (DH) domain"/>
    <property type="match status" value="1"/>
</dbReference>
<sequence length="1689" mass="186673">MSFHANGGRRYGHIPPAQYGAPPGQPANNSGQGLHRQSSFDNGDDAAFFDPGNGEYQPAPPSSGRTSIPPEEIYTGNNSMSPQSPGRSSFGTPGSPALSGYQHQYQPLNGPQSPSQPTYNPQNFARSQSHSQASQYRPHPSYSPSVSSQNQYSNSTSSNHQPYNPAAYQPSQYPTRASSTASAYNNYNSAYAQTPTTVSASYWSQNSQQYGSSSPPARASAIYESYMDSPPLRSPSYAPHPAPLPLPPRQASYNYPPSTAPYPVNGDNFAEDGYRNIPPIPPPKRSSTNSSNAPVIPMPASPGSALQRHPTQRPLPSAPMEQNMGDEDDWGLGIQASTLHTEGISYGGYEDDESDLEAAAGLEAMRIADEQDSHGIGPGGLSFGGPYEGHLSYYEGQSSHQNEIPHGESSDSDYKNMDLGLVGGGYDAHMSYGDDLTGMSTEHSSEMEDQSRPLPTPHQLSRSGSRAQRGGLGGMADYSMPGEGELHPFPAFDEARIDNYGTGGLERPTPHAHRLSFDEGDEHLIQSRLLDSRQSGRSGSDSPTRDEMPDMFYHPGMTPASYQRPLPAVPPMSENRTPQLQPAGSYRNSHGYSHSHSSSFDSARPYPPNGPDAYPQSVLQPALQYVPRSSSLHSHSSTAHPIPPVRSKTDAEERQARAKANRQSLLRSGAGLDGYDASTPQSLATLDLPALPAGRRKKFSPGRLSTADFRRCAEPWALSGIEAWIREMAGGETGEGEADLRVKLIEDGLIALFTHMVPTMNTADAETLSERVVKSMFDAGILVNDEEWVKFGQGEVSGVLWQLTGSGCYSPKVHEHEIEGRCYSHHCTRTLKKLNLQAQTLEPSRKSEDWITFFKITKEMLGGVTKKEIERQNNLHEIVMSEDIYMDQINVLRILYRDNLASWQPSIIAKAKINKFVASVFGKVEAIKEVNENHLLAQLKYRQKEQGPWVTGFSDIFREWIRKAKSAYIEYAAGFPYATYLVRREADRNLLFRQFLDQARDNKLSGRLDWNTYLKAPITRLQRYGLLLGTVLKNMTKDSDEKTQLAIAIEEIKAVTLECDAKVEEQTRKVDMIELQSKLYLRPGMERVELNLDHLGRELLHRGDLQRAGNNRFTWLETHAILFDHYFVLAKSVIQRDINGARKKEVYDVSKLPIPMQLLVLESSDDDPVQKSAVKGIGAVTTTVTKTAPTNAAEARLNRTATNNTGLERMQTLEQTSTINSTSTATSMLRPSGPNLNDNDAKVMYPFRIKHLGKAEVYTLYAPSASSRDKWCDKIIEAKTRYAAALFAQNAEPFRLRVIADSAFAYDNSMIYQQRALIPIYGTPLDRSVRDLEHLYGSKPRPPPVCRAQVNLPCHYGVYISEASNARGWSRVIQMPKVTQIAVLEEFSLCLIIADKALIAYHLDVITPVSNFPGATSTESARKAPQKLSGNRDVSFFATARMKERTLVFYKNKQSLTSTFKVLEPVVQKASEKKARIFGKRFGGTTEFFREFDEFYIPTECFTINLFQSYIAISTQKGFELLTLDKKVPMSIPDTKNQNIASIAARLQGQRPLGMFRLSDAEFLLCYAECGVYVDKHGEVSRSVIMEFVGRAKTAAMYGAYLVLFDSDFVEVRNAENGRLRQVIAGSDVRCLDAGTNPQGAGANSMATMNPMVGQAGVVGRTLKLAMAHPEVVGNQIVLEMVLNEGHME</sequence>
<proteinExistence type="predicted"/>
<dbReference type="SMART" id="SM00036">
    <property type="entry name" value="CNH"/>
    <property type="match status" value="1"/>
</dbReference>
<dbReference type="Pfam" id="PF23582">
    <property type="entry name" value="WHD_RGF3"/>
    <property type="match status" value="1"/>
</dbReference>
<feature type="compositionally biased region" description="Polar residues" evidence="3">
    <location>
        <begin position="75"/>
        <end position="92"/>
    </location>
</feature>
<dbReference type="PROSITE" id="PS50010">
    <property type="entry name" value="DH_2"/>
    <property type="match status" value="1"/>
</dbReference>
<feature type="compositionally biased region" description="Basic and acidic residues" evidence="3">
    <location>
        <begin position="647"/>
        <end position="656"/>
    </location>
</feature>
<feature type="domain" description="PH" evidence="4">
    <location>
        <begin position="1098"/>
        <end position="1280"/>
    </location>
</feature>
<dbReference type="InterPro" id="IPR001849">
    <property type="entry name" value="PH_domain"/>
</dbReference>
<dbReference type="Pfam" id="PF00780">
    <property type="entry name" value="CNH"/>
    <property type="match status" value="1"/>
</dbReference>
<feature type="compositionally biased region" description="Polar residues" evidence="3">
    <location>
        <begin position="101"/>
        <end position="135"/>
    </location>
</feature>
<feature type="region of interest" description="Disordered" evidence="3">
    <location>
        <begin position="434"/>
        <end position="475"/>
    </location>
</feature>
<dbReference type="InterPro" id="IPR000219">
    <property type="entry name" value="DH_dom"/>
</dbReference>
<feature type="region of interest" description="Disordered" evidence="3">
    <location>
        <begin position="233"/>
        <end position="315"/>
    </location>
</feature>
<dbReference type="Proteomes" id="UP000326757">
    <property type="component" value="Unassembled WGS sequence"/>
</dbReference>
<dbReference type="Pfam" id="PF15405">
    <property type="entry name" value="PH_5"/>
    <property type="match status" value="1"/>
</dbReference>
<dbReference type="PANTHER" id="PTHR46572">
    <property type="entry name" value="RHO1 GDP-GTP EXCHANGE PROTEIN 1-RELATED"/>
    <property type="match status" value="1"/>
</dbReference>
<evidence type="ECO:0000256" key="2">
    <source>
        <dbReference type="ARBA" id="ARBA00022658"/>
    </source>
</evidence>
<evidence type="ECO:0000259" key="5">
    <source>
        <dbReference type="PROSITE" id="PS50010"/>
    </source>
</evidence>
<dbReference type="EMBL" id="VIGI01000005">
    <property type="protein sequence ID" value="KAB8300382.1"/>
    <property type="molecule type" value="Genomic_DNA"/>
</dbReference>
<feature type="compositionally biased region" description="Pro residues" evidence="3">
    <location>
        <begin position="238"/>
        <end position="248"/>
    </location>
</feature>
<feature type="region of interest" description="Disordered" evidence="3">
    <location>
        <begin position="1"/>
        <end position="180"/>
    </location>
</feature>
<protein>
    <recommendedName>
        <fullName evidence="9">DH domain-containing protein</fullName>
    </recommendedName>
</protein>
<name>A0A5N6KB88_MONLA</name>
<dbReference type="Gene3D" id="2.30.29.30">
    <property type="entry name" value="Pleckstrin-homology domain (PH domain)/Phosphotyrosine-binding domain (PTB)"/>
    <property type="match status" value="1"/>
</dbReference>
<dbReference type="SUPFAM" id="SSF48065">
    <property type="entry name" value="DBL homology domain (DH-domain)"/>
    <property type="match status" value="1"/>
</dbReference>
<gene>
    <name evidence="7" type="ORF">EYC80_000564</name>
</gene>
<feature type="compositionally biased region" description="Low complexity" evidence="3">
    <location>
        <begin position="584"/>
        <end position="599"/>
    </location>
</feature>
<dbReference type="PANTHER" id="PTHR46572:SF1">
    <property type="entry name" value="RHO1 GUANINE NUCLEOTIDE EXCHANGE FACTOR TUS1"/>
    <property type="match status" value="1"/>
</dbReference>
<feature type="region of interest" description="Disordered" evidence="3">
    <location>
        <begin position="527"/>
        <end position="679"/>
    </location>
</feature>
<keyword evidence="8" id="KW-1185">Reference proteome</keyword>
<comment type="caution">
    <text evidence="7">The sequence shown here is derived from an EMBL/GenBank/DDBJ whole genome shotgun (WGS) entry which is preliminary data.</text>
</comment>
<reference evidence="7 8" key="1">
    <citation type="submission" date="2019-06" db="EMBL/GenBank/DDBJ databases">
        <title>Genome Sequence of the Brown Rot Fungal Pathogen Monilinia laxa.</title>
        <authorList>
            <person name="De Miccolis Angelini R.M."/>
            <person name="Landi L."/>
            <person name="Abate D."/>
            <person name="Pollastro S."/>
            <person name="Romanazzi G."/>
            <person name="Faretra F."/>
        </authorList>
    </citation>
    <scope>NUCLEOTIDE SEQUENCE [LARGE SCALE GENOMIC DNA]</scope>
    <source>
        <strain evidence="7 8">Mlax316</strain>
    </source>
</reference>
<dbReference type="PROSITE" id="PS50003">
    <property type="entry name" value="PH_DOMAIN"/>
    <property type="match status" value="1"/>
</dbReference>
<dbReference type="InterPro" id="IPR011993">
    <property type="entry name" value="PH-like_dom_sf"/>
</dbReference>
<feature type="compositionally biased region" description="Low complexity" evidence="3">
    <location>
        <begin position="527"/>
        <end position="542"/>
    </location>
</feature>
<feature type="compositionally biased region" description="Low complexity" evidence="3">
    <location>
        <begin position="1216"/>
        <end position="1227"/>
    </location>
</feature>
<dbReference type="SUPFAM" id="SSF50729">
    <property type="entry name" value="PH domain-like"/>
    <property type="match status" value="1"/>
</dbReference>